<dbReference type="AlphaFoldDB" id="A0A4Z2BZR3"/>
<accession>A0A4Z2BZR3</accession>
<sequence length="105" mass="11754">MVRVIETERQFLPVQCETNPTGENGVVVNDDLTYPLTFLRNERLPTSSSNHVDRRSDPGYSGPCHQNESSELQPHDHGPSLQTYGKPHQAQLLSQIIIGPIDSFN</sequence>
<keyword evidence="3" id="KW-1185">Reference proteome</keyword>
<proteinExistence type="predicted"/>
<evidence type="ECO:0000256" key="1">
    <source>
        <dbReference type="SAM" id="MobiDB-lite"/>
    </source>
</evidence>
<dbReference type="EMBL" id="SWLE01000007">
    <property type="protein sequence ID" value="TNM97685.1"/>
    <property type="molecule type" value="Genomic_DNA"/>
</dbReference>
<protein>
    <submittedName>
        <fullName evidence="2">Uncharacterized protein</fullName>
    </submittedName>
</protein>
<feature type="region of interest" description="Disordered" evidence="1">
    <location>
        <begin position="42"/>
        <end position="86"/>
    </location>
</feature>
<organism evidence="2 3">
    <name type="scientific">Takifugu bimaculatus</name>
    <dbReference type="NCBI Taxonomy" id="433685"/>
    <lineage>
        <taxon>Eukaryota</taxon>
        <taxon>Metazoa</taxon>
        <taxon>Chordata</taxon>
        <taxon>Craniata</taxon>
        <taxon>Vertebrata</taxon>
        <taxon>Euteleostomi</taxon>
        <taxon>Actinopterygii</taxon>
        <taxon>Neopterygii</taxon>
        <taxon>Teleostei</taxon>
        <taxon>Neoteleostei</taxon>
        <taxon>Acanthomorphata</taxon>
        <taxon>Eupercaria</taxon>
        <taxon>Tetraodontiformes</taxon>
        <taxon>Tetradontoidea</taxon>
        <taxon>Tetraodontidae</taxon>
        <taxon>Takifugu</taxon>
    </lineage>
</organism>
<name>A0A4Z2BZR3_9TELE</name>
<gene>
    <name evidence="2" type="ORF">fugu_013931</name>
</gene>
<comment type="caution">
    <text evidence="2">The sequence shown here is derived from an EMBL/GenBank/DDBJ whole genome shotgun (WGS) entry which is preliminary data.</text>
</comment>
<evidence type="ECO:0000313" key="2">
    <source>
        <dbReference type="EMBL" id="TNM97685.1"/>
    </source>
</evidence>
<dbReference type="Proteomes" id="UP000516260">
    <property type="component" value="Chromosome 15"/>
</dbReference>
<reference evidence="2 3" key="1">
    <citation type="submission" date="2019-04" db="EMBL/GenBank/DDBJ databases">
        <title>The sequence and de novo assembly of Takifugu bimaculatus genome using PacBio and Hi-C technologies.</title>
        <authorList>
            <person name="Xu P."/>
            <person name="Liu B."/>
            <person name="Zhou Z."/>
        </authorList>
    </citation>
    <scope>NUCLEOTIDE SEQUENCE [LARGE SCALE GENOMIC DNA]</scope>
    <source>
        <strain evidence="2">TB-2018</strain>
        <tissue evidence="2">Muscle</tissue>
    </source>
</reference>
<evidence type="ECO:0000313" key="3">
    <source>
        <dbReference type="Proteomes" id="UP000516260"/>
    </source>
</evidence>